<proteinExistence type="predicted"/>
<evidence type="ECO:0000313" key="3">
    <source>
        <dbReference type="Proteomes" id="UP000234950"/>
    </source>
</evidence>
<organism evidence="2 3">
    <name type="scientific">Neobacillus cucumis</name>
    <dbReference type="NCBI Taxonomy" id="1740721"/>
    <lineage>
        <taxon>Bacteria</taxon>
        <taxon>Bacillati</taxon>
        <taxon>Bacillota</taxon>
        <taxon>Bacilli</taxon>
        <taxon>Bacillales</taxon>
        <taxon>Bacillaceae</taxon>
        <taxon>Neobacillus</taxon>
    </lineage>
</organism>
<evidence type="ECO:0000313" key="2">
    <source>
        <dbReference type="EMBL" id="PLS06451.1"/>
    </source>
</evidence>
<dbReference type="InterPro" id="IPR016945">
    <property type="entry name" value="UCP030092"/>
</dbReference>
<evidence type="ECO:0000256" key="1">
    <source>
        <dbReference type="SAM" id="Phobius"/>
    </source>
</evidence>
<keyword evidence="1" id="KW-1133">Transmembrane helix</keyword>
<keyword evidence="1" id="KW-0472">Membrane</keyword>
<feature type="transmembrane region" description="Helical" evidence="1">
    <location>
        <begin position="99"/>
        <end position="121"/>
    </location>
</feature>
<keyword evidence="1" id="KW-0812">Transmembrane</keyword>
<keyword evidence="3" id="KW-1185">Reference proteome</keyword>
<dbReference type="OrthoDB" id="2353183at2"/>
<feature type="transmembrane region" description="Helical" evidence="1">
    <location>
        <begin position="6"/>
        <end position="29"/>
    </location>
</feature>
<protein>
    <submittedName>
        <fullName evidence="2">DUF3397 domain-containing protein</fullName>
    </submittedName>
</protein>
<dbReference type="InterPro" id="IPR024515">
    <property type="entry name" value="DUF3397"/>
</dbReference>
<dbReference type="Pfam" id="PF11877">
    <property type="entry name" value="DUF3397"/>
    <property type="match status" value="1"/>
</dbReference>
<gene>
    <name evidence="2" type="ORF">CVD27_07870</name>
</gene>
<dbReference type="AlphaFoldDB" id="A0A2N5HLP5"/>
<name>A0A2N5HLP5_9BACI</name>
<reference evidence="2 3" key="1">
    <citation type="submission" date="2017-11" db="EMBL/GenBank/DDBJ databases">
        <title>Comparitive Functional Genomics of Dry Heat Resistant strains isolated from the Viking Spacecraft.</title>
        <authorList>
            <person name="Seuylemezian A."/>
            <person name="Cooper K."/>
            <person name="Vaishampayan P."/>
        </authorList>
    </citation>
    <scope>NUCLEOTIDE SEQUENCE [LARGE SCALE GENOMIC DNA]</scope>
    <source>
        <strain evidence="2 3">V32-6</strain>
    </source>
</reference>
<comment type="caution">
    <text evidence="2">The sequence shown here is derived from an EMBL/GenBank/DDBJ whole genome shotgun (WGS) entry which is preliminary data.</text>
</comment>
<dbReference type="EMBL" id="PGVE01000035">
    <property type="protein sequence ID" value="PLS06451.1"/>
    <property type="molecule type" value="Genomic_DNA"/>
</dbReference>
<dbReference type="PIRSF" id="PIRSF030092">
    <property type="entry name" value="UCP030092"/>
    <property type="match status" value="1"/>
</dbReference>
<feature type="transmembrane region" description="Helical" evidence="1">
    <location>
        <begin position="67"/>
        <end position="87"/>
    </location>
</feature>
<feature type="transmembrane region" description="Helical" evidence="1">
    <location>
        <begin position="41"/>
        <end position="61"/>
    </location>
</feature>
<dbReference type="RefSeq" id="WP_101647345.1">
    <property type="nucleotide sequence ID" value="NZ_PGVE01000035.1"/>
</dbReference>
<accession>A0A2N5HLP5</accession>
<dbReference type="Proteomes" id="UP000234950">
    <property type="component" value="Unassembled WGS sequence"/>
</dbReference>
<sequence>MSTIFSSVLTVFFGIPILGTILVYTVIKVSLKTTKKALHRALDYTTILYIISVHFLIITLWGKSLFWLIILVMLGIAMVFVFVHWKVKEEIIVKRVWKGFWRVNFILFFFVYFALTLYGLVSRAITFSFSS</sequence>